<evidence type="ECO:0000313" key="3">
    <source>
        <dbReference type="Proteomes" id="UP000821656"/>
    </source>
</evidence>
<dbReference type="EMBL" id="JABSXK010000001">
    <property type="protein sequence ID" value="NRV10978.1"/>
    <property type="molecule type" value="Genomic_DNA"/>
</dbReference>
<reference evidence="2" key="1">
    <citation type="submission" date="2020-05" db="EMBL/GenBank/DDBJ databases">
        <title>Genomic insights into acetone-butanol-ethanol (ABE) fermentation by sequencing solventogenic clostridia strains.</title>
        <authorList>
            <person name="Brown S."/>
        </authorList>
    </citation>
    <scope>NUCLEOTIDE SEQUENCE</scope>
    <source>
        <strain evidence="2">DJ126</strain>
    </source>
</reference>
<organism evidence="2 3">
    <name type="scientific">Clostridium beijerinckii</name>
    <name type="common">Clostridium MP</name>
    <dbReference type="NCBI Taxonomy" id="1520"/>
    <lineage>
        <taxon>Bacteria</taxon>
        <taxon>Bacillati</taxon>
        <taxon>Bacillota</taxon>
        <taxon>Clostridia</taxon>
        <taxon>Eubacteriales</taxon>
        <taxon>Clostridiaceae</taxon>
        <taxon>Clostridium</taxon>
    </lineage>
</organism>
<comment type="caution">
    <text evidence="2">The sequence shown here is derived from an EMBL/GenBank/DDBJ whole genome shotgun (WGS) entry which is preliminary data.</text>
</comment>
<dbReference type="Pfam" id="PF06889">
    <property type="entry name" value="DUF1266"/>
    <property type="match status" value="1"/>
</dbReference>
<dbReference type="InterPro" id="IPR009677">
    <property type="entry name" value="DUF1266"/>
</dbReference>
<sequence length="244" mass="28407">MFSVFIIIIGIVIIVILDNKKGRAYIKKLTPTMRFIIAAGANTYQNAECSRVDVGGNPANSWAKKHMRKLLVSGWNVKSTEDLRETISWLFNEGHNKECMELVERYKENPEFLENKKLFKTKQRNMNTIMDTIAKKIEKQGILAWDLCRVCNVAGWGFLAQYITYEEAIQISVDACEILQASYTSWDDMMESYFLGLWYWCEDYTTTQNRMGWYESSKKNSESIYNIPWDTVLNPNDVISPRKK</sequence>
<name>A0A9Q5GIQ8_CLOBE</name>
<feature type="domain" description="DUF1266" evidence="1">
    <location>
        <begin position="73"/>
        <end position="229"/>
    </location>
</feature>
<gene>
    <name evidence="2" type="ORF">DFH45_003941</name>
</gene>
<evidence type="ECO:0000313" key="2">
    <source>
        <dbReference type="EMBL" id="NRV10978.1"/>
    </source>
</evidence>
<dbReference type="RefSeq" id="WP_173695997.1">
    <property type="nucleotide sequence ID" value="NZ_CP016090.1"/>
</dbReference>
<dbReference type="AlphaFoldDB" id="A0A9Q5GIQ8"/>
<evidence type="ECO:0000259" key="1">
    <source>
        <dbReference type="Pfam" id="PF06889"/>
    </source>
</evidence>
<protein>
    <recommendedName>
        <fullName evidence="1">DUF1266 domain-containing protein</fullName>
    </recommendedName>
</protein>
<accession>A0A9Q5GIQ8</accession>
<proteinExistence type="predicted"/>
<dbReference type="Proteomes" id="UP000821656">
    <property type="component" value="Unassembled WGS sequence"/>
</dbReference>